<evidence type="ECO:0000313" key="3">
    <source>
        <dbReference type="EMBL" id="PIA61141.1"/>
    </source>
</evidence>
<name>A0A2G5EZJ7_AQUCA</name>
<dbReference type="STRING" id="218851.A0A2G5EZJ7"/>
<dbReference type="Proteomes" id="UP000230069">
    <property type="component" value="Unassembled WGS sequence"/>
</dbReference>
<evidence type="ECO:0000256" key="1">
    <source>
        <dbReference type="SAM" id="SignalP"/>
    </source>
</evidence>
<dbReference type="PANTHER" id="PTHR32487">
    <property type="entry name" value="3-OXO-DELTA(4,5)-STEROID 5-BETA-REDUCTASE"/>
    <property type="match status" value="1"/>
</dbReference>
<organism evidence="3 4">
    <name type="scientific">Aquilegia coerulea</name>
    <name type="common">Rocky mountain columbine</name>
    <dbReference type="NCBI Taxonomy" id="218851"/>
    <lineage>
        <taxon>Eukaryota</taxon>
        <taxon>Viridiplantae</taxon>
        <taxon>Streptophyta</taxon>
        <taxon>Embryophyta</taxon>
        <taxon>Tracheophyta</taxon>
        <taxon>Spermatophyta</taxon>
        <taxon>Magnoliopsida</taxon>
        <taxon>Ranunculales</taxon>
        <taxon>Ranunculaceae</taxon>
        <taxon>Thalictroideae</taxon>
        <taxon>Aquilegia</taxon>
    </lineage>
</organism>
<gene>
    <name evidence="3" type="ORF">AQUCO_00300573v1</name>
</gene>
<accession>A0A2G5EZJ7</accession>
<feature type="domain" description="PRISE-like Rossmann-fold" evidence="2">
    <location>
        <begin position="71"/>
        <end position="308"/>
    </location>
</feature>
<dbReference type="GO" id="GO:0016627">
    <property type="term" value="F:oxidoreductase activity, acting on the CH-CH group of donors"/>
    <property type="evidence" value="ECO:0007669"/>
    <property type="project" value="UniProtKB-ARBA"/>
</dbReference>
<keyword evidence="1" id="KW-0732">Signal</keyword>
<dbReference type="PANTHER" id="PTHR32487:SF13">
    <property type="entry name" value="LOW QUALITY PROTEIN: IRIDOID SYNTHASE-LIKE"/>
    <property type="match status" value="1"/>
</dbReference>
<proteinExistence type="predicted"/>
<dbReference type="Pfam" id="PF22917">
    <property type="entry name" value="PRISE"/>
    <property type="match status" value="1"/>
</dbReference>
<feature type="chain" id="PRO_5013734213" description="PRISE-like Rossmann-fold domain-containing protein" evidence="1">
    <location>
        <begin position="25"/>
        <end position="376"/>
    </location>
</feature>
<dbReference type="InParanoid" id="A0A2G5EZJ7"/>
<dbReference type="Gene3D" id="3.40.50.720">
    <property type="entry name" value="NAD(P)-binding Rossmann-like Domain"/>
    <property type="match status" value="1"/>
</dbReference>
<dbReference type="InterPro" id="IPR055222">
    <property type="entry name" value="PRISE-like_Rossmann-fold"/>
</dbReference>
<dbReference type="OrthoDB" id="1731983at2759"/>
<evidence type="ECO:0000259" key="2">
    <source>
        <dbReference type="Pfam" id="PF22917"/>
    </source>
</evidence>
<evidence type="ECO:0000313" key="4">
    <source>
        <dbReference type="Proteomes" id="UP000230069"/>
    </source>
</evidence>
<dbReference type="InterPro" id="IPR036291">
    <property type="entry name" value="NAD(P)-bd_dom_sf"/>
</dbReference>
<sequence>METHASVALIIGVTGMLGLSLAEALKKSTALGGPWTVYGVARRSMPPWFSPYLVDRYIECDVLDSNATQQQLPPISKEVTHIFWLSLNASSTSEEENIARTSAMIKNVLDVLVSRAQTSKVRHFTLTTGTKQYLGPIFDPVLSKQVIPHEPPFHEDMQRLPFINIYYALEDLLASYSSNFSSSIHRSSIILGASARSGHNALLTLVAYALISRYEGSPFRFPGNKFIWESFFDASDADLLAEQQIWAGNSDKTKNQAFNCTNGDVFTWKKLWKLLCEIFGIEFVPFDETDKFNWVEEMKGKGRVWDSIVEENSLVKLKLEEVACFEICNVVLHMQIQHVCSMTKSREFGFYGFADTFKSVRKWVERSKEMNIIPKH</sequence>
<keyword evidence="4" id="KW-1185">Reference proteome</keyword>
<dbReference type="EMBL" id="KZ305020">
    <property type="protein sequence ID" value="PIA61141.1"/>
    <property type="molecule type" value="Genomic_DNA"/>
</dbReference>
<reference evidence="3 4" key="1">
    <citation type="submission" date="2017-09" db="EMBL/GenBank/DDBJ databases">
        <title>WGS assembly of Aquilegia coerulea Goldsmith.</title>
        <authorList>
            <person name="Hodges S."/>
            <person name="Kramer E."/>
            <person name="Nordborg M."/>
            <person name="Tomkins J."/>
            <person name="Borevitz J."/>
            <person name="Derieg N."/>
            <person name="Yan J."/>
            <person name="Mihaltcheva S."/>
            <person name="Hayes R.D."/>
            <person name="Rokhsar D."/>
        </authorList>
    </citation>
    <scope>NUCLEOTIDE SEQUENCE [LARGE SCALE GENOMIC DNA]</scope>
    <source>
        <strain evidence="4">cv. Goldsmith</strain>
    </source>
</reference>
<dbReference type="AlphaFoldDB" id="A0A2G5EZJ7"/>
<protein>
    <recommendedName>
        <fullName evidence="2">PRISE-like Rossmann-fold domain-containing protein</fullName>
    </recommendedName>
</protein>
<feature type="signal peptide" evidence="1">
    <location>
        <begin position="1"/>
        <end position="24"/>
    </location>
</feature>
<dbReference type="SUPFAM" id="SSF51735">
    <property type="entry name" value="NAD(P)-binding Rossmann-fold domains"/>
    <property type="match status" value="1"/>
</dbReference>